<feature type="active site" description="Charge relay system" evidence="3">
    <location>
        <position position="222"/>
    </location>
</feature>
<name>A0A0N1H9I7_9EURO</name>
<dbReference type="Proteomes" id="UP000038010">
    <property type="component" value="Unassembled WGS sequence"/>
</dbReference>
<dbReference type="RefSeq" id="XP_017998796.1">
    <property type="nucleotide sequence ID" value="XM_018146178.1"/>
</dbReference>
<dbReference type="InterPro" id="IPR023631">
    <property type="entry name" value="Amidase_dom"/>
</dbReference>
<dbReference type="Gene3D" id="3.90.1300.10">
    <property type="entry name" value="Amidase signature (AS) domain"/>
    <property type="match status" value="1"/>
</dbReference>
<evidence type="ECO:0000256" key="2">
    <source>
        <dbReference type="ARBA" id="ARBA00022801"/>
    </source>
</evidence>
<proteinExistence type="inferred from homology"/>
<evidence type="ECO:0000313" key="6">
    <source>
        <dbReference type="EMBL" id="KPI38833.1"/>
    </source>
</evidence>
<sequence length="576" mass="64236">MAPKALPQIKGKPMLKGTDDYEKKRAEIVQALNEAIPEEYHLDKSLVEKPPLDVTQIPRSCGILTPTDLEITEDHDATSLLKAIASRKYTSVQVATAFCKRAAIAHQLTSCLTDFFQDEALERAQYLDKHLEEHGKPIGPLHGLPISIKAHMAITERYSDWGSLYSLKKIEHDSLTAKILREAGAVFYVKTNQPQSIMHLETDSFWGRTLNPYNINLSSGGSSGGEAALNALRGSVMGVGSDIGGSIRGPAGFCNIHGFKPQGFTTGGFAAELNVLATGGPMCRTLRDADLYMRVMRSANLHLHDPSIIRTPWTGLATELSKPLKIGIMKHDGAITPHPPVTRTLNWATSTIKSSPLASQFTLKPFSSYKAAHGQELLHSKLYFPETPSHLRAEFTATGEPELPLTTWAFRKAPQQELNATEIAEQRWQRDRFRREFLAHWNAQDVDFVLCPVFVGAASMHDTAKYWNYTSLWNLVDYPGMVIPTPIRVKDKAEEDKYPEDWEAMSEEDKDVRRMWEEGGFEGAPIGLQVVARKWFDNELMAAVGMLEEALGYRPLPGEDEVPVLDWNKLQRGLCT</sequence>
<dbReference type="STRING" id="1664694.A0A0N1H9I7"/>
<dbReference type="PANTHER" id="PTHR46072">
    <property type="entry name" value="AMIDASE-RELATED-RELATED"/>
    <property type="match status" value="1"/>
</dbReference>
<dbReference type="InterPro" id="IPR036928">
    <property type="entry name" value="AS_sf"/>
</dbReference>
<feature type="binding site" evidence="4">
    <location>
        <position position="197"/>
    </location>
    <ligand>
        <name>substrate</name>
    </ligand>
</feature>
<reference evidence="6 7" key="1">
    <citation type="submission" date="2015-06" db="EMBL/GenBank/DDBJ databases">
        <title>Draft genome of the ant-associated black yeast Phialophora attae CBS 131958.</title>
        <authorList>
            <person name="Moreno L.F."/>
            <person name="Stielow B.J."/>
            <person name="de Hoog S."/>
            <person name="Vicente V.A."/>
            <person name="Weiss V.A."/>
            <person name="de Vries M."/>
            <person name="Cruz L.M."/>
            <person name="Souza E.M."/>
        </authorList>
    </citation>
    <scope>NUCLEOTIDE SEQUENCE [LARGE SCALE GENOMIC DNA]</scope>
    <source>
        <strain evidence="6 7">CBS 131958</strain>
    </source>
</reference>
<evidence type="ECO:0000313" key="7">
    <source>
        <dbReference type="Proteomes" id="UP000038010"/>
    </source>
</evidence>
<evidence type="ECO:0000259" key="5">
    <source>
        <dbReference type="Pfam" id="PF01425"/>
    </source>
</evidence>
<feature type="binding site" evidence="4">
    <location>
        <position position="222"/>
    </location>
    <ligand>
        <name>substrate</name>
    </ligand>
</feature>
<dbReference type="PANTHER" id="PTHR46072:SF4">
    <property type="entry name" value="AMIDASE C550.07-RELATED"/>
    <property type="match status" value="1"/>
</dbReference>
<feature type="active site" description="Charge relay system" evidence="3">
    <location>
        <position position="149"/>
    </location>
</feature>
<dbReference type="GeneID" id="28738058"/>
<protein>
    <submittedName>
        <fullName evidence="6">Putative amidase</fullName>
    </submittedName>
</protein>
<dbReference type="AlphaFoldDB" id="A0A0N1H9I7"/>
<dbReference type="Pfam" id="PF01425">
    <property type="entry name" value="Amidase"/>
    <property type="match status" value="1"/>
</dbReference>
<evidence type="ECO:0000256" key="1">
    <source>
        <dbReference type="ARBA" id="ARBA00009199"/>
    </source>
</evidence>
<keyword evidence="7" id="KW-1185">Reference proteome</keyword>
<keyword evidence="2" id="KW-0378">Hydrolase</keyword>
<dbReference type="PIRSF" id="PIRSF001221">
    <property type="entry name" value="Amidase_fungi"/>
    <property type="match status" value="1"/>
</dbReference>
<organism evidence="6 7">
    <name type="scientific">Cyphellophora attinorum</name>
    <dbReference type="NCBI Taxonomy" id="1664694"/>
    <lineage>
        <taxon>Eukaryota</taxon>
        <taxon>Fungi</taxon>
        <taxon>Dikarya</taxon>
        <taxon>Ascomycota</taxon>
        <taxon>Pezizomycotina</taxon>
        <taxon>Eurotiomycetes</taxon>
        <taxon>Chaetothyriomycetidae</taxon>
        <taxon>Chaetothyriales</taxon>
        <taxon>Cyphellophoraceae</taxon>
        <taxon>Cyphellophora</taxon>
    </lineage>
</organism>
<dbReference type="EMBL" id="LFJN01000017">
    <property type="protein sequence ID" value="KPI38833.1"/>
    <property type="molecule type" value="Genomic_DNA"/>
</dbReference>
<comment type="caution">
    <text evidence="6">The sequence shown here is derived from an EMBL/GenBank/DDBJ whole genome shotgun (WGS) entry which is preliminary data.</text>
</comment>
<dbReference type="VEuPathDB" id="FungiDB:AB675_5929"/>
<feature type="binding site" evidence="4">
    <location>
        <begin position="243"/>
        <end position="246"/>
    </location>
    <ligand>
        <name>substrate</name>
    </ligand>
</feature>
<dbReference type="SUPFAM" id="SSF75304">
    <property type="entry name" value="Amidase signature (AS) enzymes"/>
    <property type="match status" value="1"/>
</dbReference>
<gene>
    <name evidence="6" type="ORF">AB675_5929</name>
</gene>
<dbReference type="GO" id="GO:0016787">
    <property type="term" value="F:hydrolase activity"/>
    <property type="evidence" value="ECO:0007669"/>
    <property type="project" value="UniProtKB-KW"/>
</dbReference>
<feature type="active site" description="Acyl-ester intermediate" evidence="3">
    <location>
        <position position="246"/>
    </location>
</feature>
<evidence type="ECO:0000256" key="4">
    <source>
        <dbReference type="PIRSR" id="PIRSR001221-2"/>
    </source>
</evidence>
<accession>A0A0N1H9I7</accession>
<evidence type="ECO:0000256" key="3">
    <source>
        <dbReference type="PIRSR" id="PIRSR001221-1"/>
    </source>
</evidence>
<comment type="similarity">
    <text evidence="1">Belongs to the amidase family.</text>
</comment>
<feature type="domain" description="Amidase" evidence="5">
    <location>
        <begin position="94"/>
        <end position="540"/>
    </location>
</feature>
<dbReference type="OrthoDB" id="6428749at2759"/>